<accession>A0A5K0VK57</accession>
<protein>
    <submittedName>
        <fullName evidence="1">Uncharacterized protein</fullName>
    </submittedName>
</protein>
<proteinExistence type="predicted"/>
<reference evidence="1" key="1">
    <citation type="submission" date="2019-09" db="EMBL/GenBank/DDBJ databases">
        <authorList>
            <person name="Zhang L."/>
        </authorList>
    </citation>
    <scope>NUCLEOTIDE SEQUENCE</scope>
</reference>
<evidence type="ECO:0000313" key="1">
    <source>
        <dbReference type="EMBL" id="VVV41381.1"/>
    </source>
</evidence>
<sequence>MFAHVASDAMLKPLGHFADSPLSNKYPAVYAGNFVEHELTAINLKGKGEQGIKVE</sequence>
<dbReference type="AlphaFoldDB" id="A0A5K0VK57"/>
<name>A0A5K0VK57_9MAGN</name>
<gene>
    <name evidence="1" type="ORF">NYM_LOCUS828</name>
</gene>
<organism evidence="1">
    <name type="scientific">Nymphaea colorata</name>
    <name type="common">pocket water lily</name>
    <dbReference type="NCBI Taxonomy" id="210225"/>
    <lineage>
        <taxon>Eukaryota</taxon>
        <taxon>Viridiplantae</taxon>
        <taxon>Streptophyta</taxon>
        <taxon>Embryophyta</taxon>
        <taxon>Tracheophyta</taxon>
        <taxon>Spermatophyta</taxon>
        <taxon>Magnoliopsida</taxon>
        <taxon>Nymphaeales</taxon>
        <taxon>Nymphaeaceae</taxon>
        <taxon>Nymphaea</taxon>
    </lineage>
</organism>
<dbReference type="EMBL" id="LR721774">
    <property type="protein sequence ID" value="VVV41381.1"/>
    <property type="molecule type" value="Genomic_DNA"/>
</dbReference>